<protein>
    <submittedName>
        <fullName evidence="1">Uncharacterized protein</fullName>
    </submittedName>
</protein>
<name>A0A086N3T8_9ACTN</name>
<proteinExistence type="predicted"/>
<comment type="caution">
    <text evidence="1">The sequence shown here is derived from an EMBL/GenBank/DDBJ whole genome shotgun (WGS) entry which is preliminary data.</text>
</comment>
<dbReference type="Proteomes" id="UP000029095">
    <property type="component" value="Unassembled WGS sequence"/>
</dbReference>
<evidence type="ECO:0000313" key="2">
    <source>
        <dbReference type="Proteomes" id="UP000029095"/>
    </source>
</evidence>
<evidence type="ECO:0000313" key="1">
    <source>
        <dbReference type="EMBL" id="KFG75806.1"/>
    </source>
</evidence>
<gene>
    <name evidence="1" type="ORF">FM21_06740</name>
</gene>
<keyword evidence="2" id="KW-1185">Reference proteome</keyword>
<organism evidence="1 2">
    <name type="scientific">Streptomyces mutabilis</name>
    <dbReference type="NCBI Taxonomy" id="67332"/>
    <lineage>
        <taxon>Bacteria</taxon>
        <taxon>Bacillati</taxon>
        <taxon>Actinomycetota</taxon>
        <taxon>Actinomycetes</taxon>
        <taxon>Kitasatosporales</taxon>
        <taxon>Streptomycetaceae</taxon>
        <taxon>Streptomyces</taxon>
    </lineage>
</organism>
<accession>A0A086N3T8</accession>
<dbReference type="HOGENOM" id="CLU_1895038_0_0_11"/>
<dbReference type="AlphaFoldDB" id="A0A086N3T8"/>
<sequence length="134" mass="14031">MSTSAASGGSRPVNAFTGVRSVIAQIMWFTPLGAMSRSIFSRHSSGVPATERRSAMSGAVSPMPRARSPAAIASMTGLNPAGSTPLRRRLFLGYSAPALPAVVQRADGRKFRVGGWAFLVQRSSLVLQGGLDGR</sequence>
<reference evidence="1 2" key="1">
    <citation type="submission" date="2014-05" db="EMBL/GenBank/DDBJ databases">
        <title>Complete genome sequence of the Streptomyces mutabilis TRM45540.</title>
        <authorList>
            <person name="Luo X."/>
            <person name="Zhang L."/>
        </authorList>
    </citation>
    <scope>NUCLEOTIDE SEQUENCE [LARGE SCALE GENOMIC DNA]</scope>
    <source>
        <strain evidence="1 2">TRM45540</strain>
    </source>
</reference>
<dbReference type="EMBL" id="JNFQ01000001">
    <property type="protein sequence ID" value="KFG75806.1"/>
    <property type="molecule type" value="Genomic_DNA"/>
</dbReference>
<dbReference type="STRING" id="1915400.FM21_06740"/>